<dbReference type="Pfam" id="PF00565">
    <property type="entry name" value="SNase"/>
    <property type="match status" value="1"/>
</dbReference>
<dbReference type="EMBL" id="LR031568">
    <property type="protein sequence ID" value="VDC62756.1"/>
    <property type="molecule type" value="Genomic_DNA"/>
</dbReference>
<dbReference type="GO" id="GO:0003676">
    <property type="term" value="F:nucleic acid binding"/>
    <property type="evidence" value="ECO:0007669"/>
    <property type="project" value="InterPro"/>
</dbReference>
<dbReference type="InterPro" id="IPR002071">
    <property type="entry name" value="Thermonucl_AS"/>
</dbReference>
<dbReference type="SMART" id="SM00318">
    <property type="entry name" value="SNc"/>
    <property type="match status" value="1"/>
</dbReference>
<evidence type="ECO:0000313" key="2">
    <source>
        <dbReference type="EMBL" id="CAG7865701.1"/>
    </source>
</evidence>
<dbReference type="InterPro" id="IPR035437">
    <property type="entry name" value="SNase_OB-fold_sf"/>
</dbReference>
<dbReference type="AlphaFoldDB" id="A0A3P5Y5Z8"/>
<dbReference type="Gene3D" id="2.40.50.90">
    <property type="match status" value="1"/>
</dbReference>
<dbReference type="Proteomes" id="UP000694005">
    <property type="component" value="Chromosome A09"/>
</dbReference>
<evidence type="ECO:0000259" key="1">
    <source>
        <dbReference type="PROSITE" id="PS50830"/>
    </source>
</evidence>
<accession>A0A3P5Y5Z8</accession>
<dbReference type="PANTHER" id="PTHR12302:SF24">
    <property type="entry name" value="STAPHYLOCOCCAL-LIKE NUCLEASE CAN1"/>
    <property type="match status" value="1"/>
</dbReference>
<gene>
    <name evidence="3" type="ORF">BRAA09T40367Z</name>
    <name evidence="2" type="ORF">BRAPAZ1V2_A09P61680.2</name>
</gene>
<sequence>MGNAIRLLYRKCCSDDKPHGVSALSRDLLSFEATSQVPEELGSYVVSSIKAQANWYGKILEAWKQAKPRPQTEEEAARLVITTLKGHKKADVEGLLSFYRLPSPGKLDEIPNESPVSVSEGLKFELQTLPVDQKSVADGDTVTVYVSSTDPIVSSTLPKEVSLAAAKRAKARENKNYTEADALHKKIIASGYRMINVQNKEVLAKKFRIRLRGIDAPESKMPFGKESHDELLKMVEGKSLKVLVYTEDRYGRCVGDIYCNGKFVQEVMLKKGLAWHYLAYDKRPELAKARFCKPLSLFCISLYNWENEAKQKRIGLWSAKNPEKPWDWRKNKRGGN</sequence>
<feature type="domain" description="TNase-like" evidence="1">
    <location>
        <begin position="136"/>
        <end position="319"/>
    </location>
</feature>
<dbReference type="PANTHER" id="PTHR12302">
    <property type="entry name" value="EBNA2 BINDING PROTEIN P100"/>
    <property type="match status" value="1"/>
</dbReference>
<dbReference type="SUPFAM" id="SSF50199">
    <property type="entry name" value="Staphylococcal nuclease"/>
    <property type="match status" value="1"/>
</dbReference>
<reference evidence="3" key="1">
    <citation type="submission" date="2018-11" db="EMBL/GenBank/DDBJ databases">
        <authorList>
            <consortium name="Genoscope - CEA"/>
            <person name="William W."/>
        </authorList>
    </citation>
    <scope>NUCLEOTIDE SEQUENCE</scope>
</reference>
<dbReference type="SUPFAM" id="SSF47323">
    <property type="entry name" value="Anticodon-binding domain of a subclass of class I aminoacyl-tRNA synthetases"/>
    <property type="match status" value="1"/>
</dbReference>
<dbReference type="InterPro" id="IPR009080">
    <property type="entry name" value="tRNAsynth_Ia_anticodon-bd"/>
</dbReference>
<dbReference type="GO" id="GO:0004812">
    <property type="term" value="F:aminoacyl-tRNA ligase activity"/>
    <property type="evidence" value="ECO:0007669"/>
    <property type="project" value="InterPro"/>
</dbReference>
<dbReference type="EMBL" id="LS974625">
    <property type="protein sequence ID" value="CAG7865701.1"/>
    <property type="molecule type" value="Genomic_DNA"/>
</dbReference>
<dbReference type="GO" id="GO:0005524">
    <property type="term" value="F:ATP binding"/>
    <property type="evidence" value="ECO:0007669"/>
    <property type="project" value="InterPro"/>
</dbReference>
<name>A0A3P5Y5Z8_BRACM</name>
<dbReference type="PROSITE" id="PS01284">
    <property type="entry name" value="TNASE_2"/>
    <property type="match status" value="1"/>
</dbReference>
<dbReference type="Gramene" id="A09p61680.2_BraZ1">
    <property type="protein sequence ID" value="A09p61680.2_BraZ1.CDS"/>
    <property type="gene ID" value="A09g61680.2_BraZ1"/>
</dbReference>
<dbReference type="InterPro" id="IPR016071">
    <property type="entry name" value="Staphylococal_nuclease_OB-fold"/>
</dbReference>
<proteinExistence type="predicted"/>
<dbReference type="GO" id="GO:0006418">
    <property type="term" value="P:tRNA aminoacylation for protein translation"/>
    <property type="evidence" value="ECO:0007669"/>
    <property type="project" value="InterPro"/>
</dbReference>
<organism evidence="3">
    <name type="scientific">Brassica campestris</name>
    <name type="common">Field mustard</name>
    <dbReference type="NCBI Taxonomy" id="3711"/>
    <lineage>
        <taxon>Eukaryota</taxon>
        <taxon>Viridiplantae</taxon>
        <taxon>Streptophyta</taxon>
        <taxon>Embryophyta</taxon>
        <taxon>Tracheophyta</taxon>
        <taxon>Spermatophyta</taxon>
        <taxon>Magnoliopsida</taxon>
        <taxon>eudicotyledons</taxon>
        <taxon>Gunneridae</taxon>
        <taxon>Pentapetalae</taxon>
        <taxon>rosids</taxon>
        <taxon>malvids</taxon>
        <taxon>Brassicales</taxon>
        <taxon>Brassicaceae</taxon>
        <taxon>Brassiceae</taxon>
        <taxon>Brassica</taxon>
    </lineage>
</organism>
<protein>
    <recommendedName>
        <fullName evidence="1">TNase-like domain-containing protein</fullName>
    </recommendedName>
</protein>
<dbReference type="GO" id="GO:0004518">
    <property type="term" value="F:nuclease activity"/>
    <property type="evidence" value="ECO:0007669"/>
    <property type="project" value="InterPro"/>
</dbReference>
<dbReference type="PROSITE" id="PS50830">
    <property type="entry name" value="TNASE_3"/>
    <property type="match status" value="1"/>
</dbReference>
<evidence type="ECO:0000313" key="3">
    <source>
        <dbReference type="EMBL" id="VDC62756.1"/>
    </source>
</evidence>